<proteinExistence type="predicted"/>
<keyword evidence="3" id="KW-1185">Reference proteome</keyword>
<protein>
    <recommendedName>
        <fullName evidence="1">Reverse transcriptase zinc-binding domain-containing protein</fullName>
    </recommendedName>
</protein>
<name>A0A6D2JVB7_9BRAS</name>
<feature type="domain" description="Reverse transcriptase zinc-binding" evidence="1">
    <location>
        <begin position="28"/>
        <end position="105"/>
    </location>
</feature>
<dbReference type="OrthoDB" id="1099454at2759"/>
<evidence type="ECO:0000313" key="2">
    <source>
        <dbReference type="EMBL" id="CAA7044195.1"/>
    </source>
</evidence>
<sequence length="165" mass="19045">MDIGSPSPPQTPCCSEKVVQLYSYLTLSTKQIWESVRPSAPFQASVWFKDAIPRHAFTMWLAQLDTLPTRDRLSSWGMLVDNTCCLCSSNNDTRGHLFLRCEISQLVCKILLLFHSLFGLVQRTIYARHDYWSSEIADCTTESPHWWSNAFSENILYGIRFFPKK</sequence>
<dbReference type="AlphaFoldDB" id="A0A6D2JVB7"/>
<comment type="caution">
    <text evidence="2">The sequence shown here is derived from an EMBL/GenBank/DDBJ whole genome shotgun (WGS) entry which is preliminary data.</text>
</comment>
<evidence type="ECO:0000259" key="1">
    <source>
        <dbReference type="Pfam" id="PF13966"/>
    </source>
</evidence>
<dbReference type="Pfam" id="PF13966">
    <property type="entry name" value="zf-RVT"/>
    <property type="match status" value="1"/>
</dbReference>
<evidence type="ECO:0000313" key="3">
    <source>
        <dbReference type="Proteomes" id="UP000467841"/>
    </source>
</evidence>
<gene>
    <name evidence="2" type="ORF">MERR_LOCUS31430</name>
</gene>
<dbReference type="InterPro" id="IPR026960">
    <property type="entry name" value="RVT-Znf"/>
</dbReference>
<dbReference type="EMBL" id="CACVBM020001296">
    <property type="protein sequence ID" value="CAA7044195.1"/>
    <property type="molecule type" value="Genomic_DNA"/>
</dbReference>
<accession>A0A6D2JVB7</accession>
<reference evidence="2" key="1">
    <citation type="submission" date="2020-01" db="EMBL/GenBank/DDBJ databases">
        <authorList>
            <person name="Mishra B."/>
        </authorList>
    </citation>
    <scope>NUCLEOTIDE SEQUENCE [LARGE SCALE GENOMIC DNA]</scope>
</reference>
<dbReference type="Proteomes" id="UP000467841">
    <property type="component" value="Unassembled WGS sequence"/>
</dbReference>
<organism evidence="2 3">
    <name type="scientific">Microthlaspi erraticum</name>
    <dbReference type="NCBI Taxonomy" id="1685480"/>
    <lineage>
        <taxon>Eukaryota</taxon>
        <taxon>Viridiplantae</taxon>
        <taxon>Streptophyta</taxon>
        <taxon>Embryophyta</taxon>
        <taxon>Tracheophyta</taxon>
        <taxon>Spermatophyta</taxon>
        <taxon>Magnoliopsida</taxon>
        <taxon>eudicotyledons</taxon>
        <taxon>Gunneridae</taxon>
        <taxon>Pentapetalae</taxon>
        <taxon>rosids</taxon>
        <taxon>malvids</taxon>
        <taxon>Brassicales</taxon>
        <taxon>Brassicaceae</taxon>
        <taxon>Coluteocarpeae</taxon>
        <taxon>Microthlaspi</taxon>
    </lineage>
</organism>